<organism evidence="3 4">
    <name type="scientific">Cafeteria roenbergensis</name>
    <name type="common">Marine flagellate</name>
    <dbReference type="NCBI Taxonomy" id="33653"/>
    <lineage>
        <taxon>Eukaryota</taxon>
        <taxon>Sar</taxon>
        <taxon>Stramenopiles</taxon>
        <taxon>Bigyra</taxon>
        <taxon>Opalozoa</taxon>
        <taxon>Bicosoecida</taxon>
        <taxon>Cafeteriaceae</taxon>
        <taxon>Cafeteria</taxon>
    </lineage>
</organism>
<evidence type="ECO:0000256" key="2">
    <source>
        <dbReference type="SAM" id="MobiDB-lite"/>
    </source>
</evidence>
<sequence>MRRTIDSVPSFWTGIDYNAAKTKGATVSFDADGETAGFDAGQELRRGGQAFSRAVLDSDAAHRAREEVALLAMEGSSDSGSAGEVKRGPDADVGEASDLAAEEQHLLDVDAEALAVEVSSSSGSEGLARGAAIAPASAVGASTSASQDDDSALWALAGPSGTDTGDLESGSMPGSPLLRARDGVMSPPIENVGASPRASDAGAARLGAGVAPRCTPAIVFDVDDTALSSFHAMADASFTAVPTLLPHFFLSANAPAIEPVLGLYRYARALGLVPIFLTERPPEARKATLEALNRAGFTGFRHLITRSACPAGASAEATASQFKYEARMALTRRGFRIVCVVGDQDHDFAGGFAGEFQCKLPNMLYDSL</sequence>
<dbReference type="Pfam" id="PF03767">
    <property type="entry name" value="Acid_phosphat_B"/>
    <property type="match status" value="1"/>
</dbReference>
<dbReference type="InterPro" id="IPR036412">
    <property type="entry name" value="HAD-like_sf"/>
</dbReference>
<keyword evidence="1" id="KW-0732">Signal</keyword>
<dbReference type="PANTHER" id="PTHR31284:SF10">
    <property type="entry name" value="ACID PHOSPHATASE-LIKE PROTEIN"/>
    <property type="match status" value="1"/>
</dbReference>
<dbReference type="PANTHER" id="PTHR31284">
    <property type="entry name" value="ACID PHOSPHATASE-LIKE PROTEIN"/>
    <property type="match status" value="1"/>
</dbReference>
<name>A0A5A8C3U1_CAFRO</name>
<evidence type="ECO:0000313" key="3">
    <source>
        <dbReference type="EMBL" id="KAA0147384.1"/>
    </source>
</evidence>
<protein>
    <recommendedName>
        <fullName evidence="5">Acid phosphatase</fullName>
    </recommendedName>
</protein>
<reference evidence="3 4" key="1">
    <citation type="submission" date="2019-07" db="EMBL/GenBank/DDBJ databases">
        <title>Genomes of Cafeteria roenbergensis.</title>
        <authorList>
            <person name="Fischer M.G."/>
            <person name="Hackl T."/>
            <person name="Roman M."/>
        </authorList>
    </citation>
    <scope>NUCLEOTIDE SEQUENCE [LARGE SCALE GENOMIC DNA]</scope>
    <source>
        <strain evidence="3 4">RCC970-E3</strain>
    </source>
</reference>
<proteinExistence type="predicted"/>
<dbReference type="EMBL" id="VLTL01000284">
    <property type="protein sequence ID" value="KAA0147384.1"/>
    <property type="molecule type" value="Genomic_DNA"/>
</dbReference>
<evidence type="ECO:0000256" key="1">
    <source>
        <dbReference type="ARBA" id="ARBA00022729"/>
    </source>
</evidence>
<dbReference type="InterPro" id="IPR023214">
    <property type="entry name" value="HAD_sf"/>
</dbReference>
<evidence type="ECO:0000313" key="4">
    <source>
        <dbReference type="Proteomes" id="UP000324907"/>
    </source>
</evidence>
<gene>
    <name evidence="3" type="ORF">FNF28_07573</name>
</gene>
<accession>A0A5A8C3U1</accession>
<dbReference type="SUPFAM" id="SSF56784">
    <property type="entry name" value="HAD-like"/>
    <property type="match status" value="1"/>
</dbReference>
<evidence type="ECO:0008006" key="5">
    <source>
        <dbReference type="Google" id="ProtNLM"/>
    </source>
</evidence>
<comment type="caution">
    <text evidence="3">The sequence shown here is derived from an EMBL/GenBank/DDBJ whole genome shotgun (WGS) entry which is preliminary data.</text>
</comment>
<dbReference type="InterPro" id="IPR005519">
    <property type="entry name" value="Acid_phosphat_B-like"/>
</dbReference>
<dbReference type="Proteomes" id="UP000324907">
    <property type="component" value="Unassembled WGS sequence"/>
</dbReference>
<feature type="region of interest" description="Disordered" evidence="2">
    <location>
        <begin position="74"/>
        <end position="95"/>
    </location>
</feature>
<dbReference type="AlphaFoldDB" id="A0A5A8C3U1"/>
<dbReference type="Gene3D" id="3.40.50.1000">
    <property type="entry name" value="HAD superfamily/HAD-like"/>
    <property type="match status" value="1"/>
</dbReference>